<proteinExistence type="predicted"/>
<evidence type="ECO:0000313" key="2">
    <source>
        <dbReference type="EMBL" id="ABG53515.1"/>
    </source>
</evidence>
<dbReference type="CDD" id="cd19096">
    <property type="entry name" value="AKR_Fe-S_oxidoreductase"/>
    <property type="match status" value="1"/>
</dbReference>
<name>Q10W59_TRIEI</name>
<dbReference type="STRING" id="203124.Tery_4535"/>
<dbReference type="KEGG" id="ter:Tery_4535"/>
<dbReference type="Pfam" id="PF00248">
    <property type="entry name" value="Aldo_ket_red"/>
    <property type="match status" value="1"/>
</dbReference>
<dbReference type="eggNOG" id="COG1453">
    <property type="taxonomic scope" value="Bacteria"/>
</dbReference>
<dbReference type="InterPro" id="IPR023210">
    <property type="entry name" value="NADP_OxRdtase_dom"/>
</dbReference>
<sequence>MMQYRRFGRTELSIPVFSCGGMRYKYKWQDVPKNEIPLNNQQNLENTIRRSLECGINHIETARNYGTSEMQLGEILPQLPREKLIIQTKISPSVDSQEFKSKFDQSLHFLQLEYVDLLAIHGINTLERLDYSIRPGGCLDIVRKLQEQGKVRFVGFSTHGPTDVIIKTIETNQFDYVNLHWYYINQENWSAIEVANKFDLGVFIISPSDKGGKLYQPPQKLIDLCYPLSPMVFNNLFCLSHPQVHTLSLGASKPTDFDEHLKTLEFLEKPDEILQPILNSLEKEAIAKLGENWYQTWHIGLPTPENTPGNINIPVILWLRNLAIAYDMWEYAKVRYNLLGNGSHWFPGANAEQVEKYNLSKFLVNSPHADKIPDILQDAHQLLVGTPVELLSST</sequence>
<dbReference type="InterPro" id="IPR020471">
    <property type="entry name" value="AKR"/>
</dbReference>
<dbReference type="Gene3D" id="3.20.20.100">
    <property type="entry name" value="NADP-dependent oxidoreductase domain"/>
    <property type="match status" value="1"/>
</dbReference>
<dbReference type="FunFam" id="3.20.20.100:FF:000070">
    <property type="entry name" value="Aldo/keto reductase"/>
    <property type="match status" value="1"/>
</dbReference>
<accession>Q10W59</accession>
<dbReference type="SUPFAM" id="SSF51430">
    <property type="entry name" value="NAD(P)-linked oxidoreductase"/>
    <property type="match status" value="1"/>
</dbReference>
<dbReference type="EMBL" id="CP000393">
    <property type="protein sequence ID" value="ABG53515.1"/>
    <property type="molecule type" value="Genomic_DNA"/>
</dbReference>
<protein>
    <submittedName>
        <fullName evidence="2">Aldo/keto reductase</fullName>
    </submittedName>
</protein>
<dbReference type="InterPro" id="IPR053135">
    <property type="entry name" value="AKR2_Oxidoreductase"/>
</dbReference>
<dbReference type="PANTHER" id="PTHR43312">
    <property type="entry name" value="D-THREO-ALDOSE 1-DEHYDROGENASE"/>
    <property type="match status" value="1"/>
</dbReference>
<reference evidence="2" key="1">
    <citation type="submission" date="2006-06" db="EMBL/GenBank/DDBJ databases">
        <title>Complete sequence of Trichodesmium erythraeum IMS101.</title>
        <authorList>
            <consortium name="US DOE Joint Genome Institute"/>
            <person name="Copeland A."/>
            <person name="Lucas S."/>
            <person name="Lapidus A."/>
            <person name="Barry K."/>
            <person name="Detter J.C."/>
            <person name="Glavina del Rio T."/>
            <person name="Hammon N."/>
            <person name="Israni S."/>
            <person name="Dalin E."/>
            <person name="Tice H."/>
            <person name="Pitluck S."/>
            <person name="Kiss H."/>
            <person name="Munk A.C."/>
            <person name="Brettin T."/>
            <person name="Bruce D."/>
            <person name="Han C."/>
            <person name="Tapia R."/>
            <person name="Gilna P."/>
            <person name="Schmutz J."/>
            <person name="Larimer F."/>
            <person name="Land M."/>
            <person name="Hauser L."/>
            <person name="Kyrpides N."/>
            <person name="Kim E."/>
            <person name="Richardson P."/>
        </authorList>
    </citation>
    <scope>NUCLEOTIDE SEQUENCE [LARGE SCALE GENOMIC DNA]</scope>
    <source>
        <strain evidence="2">IMS101</strain>
    </source>
</reference>
<feature type="domain" description="NADP-dependent oxidoreductase" evidence="1">
    <location>
        <begin position="39"/>
        <end position="168"/>
    </location>
</feature>
<gene>
    <name evidence="2" type="ordered locus">Tery_4535</name>
</gene>
<dbReference type="AlphaFoldDB" id="Q10W59"/>
<dbReference type="GO" id="GO:0016491">
    <property type="term" value="F:oxidoreductase activity"/>
    <property type="evidence" value="ECO:0007669"/>
    <property type="project" value="InterPro"/>
</dbReference>
<dbReference type="PRINTS" id="PR00069">
    <property type="entry name" value="ALDKETRDTASE"/>
</dbReference>
<organism evidence="2">
    <name type="scientific">Trichodesmium erythraeum (strain IMS101)</name>
    <dbReference type="NCBI Taxonomy" id="203124"/>
    <lineage>
        <taxon>Bacteria</taxon>
        <taxon>Bacillati</taxon>
        <taxon>Cyanobacteriota</taxon>
        <taxon>Cyanophyceae</taxon>
        <taxon>Oscillatoriophycideae</taxon>
        <taxon>Oscillatoriales</taxon>
        <taxon>Microcoleaceae</taxon>
        <taxon>Trichodesmium</taxon>
    </lineage>
</organism>
<dbReference type="InterPro" id="IPR036812">
    <property type="entry name" value="NAD(P)_OxRdtase_dom_sf"/>
</dbReference>
<dbReference type="PANTHER" id="PTHR43312:SF2">
    <property type="entry name" value="OXIDOREDUCTASE"/>
    <property type="match status" value="1"/>
</dbReference>
<evidence type="ECO:0000259" key="1">
    <source>
        <dbReference type="Pfam" id="PF00248"/>
    </source>
</evidence>
<dbReference type="HOGENOM" id="CLU_023205_3_4_3"/>